<sequence>MKKRLFAVLIAAATIGAFAGGTTMLQANDNGAKLQIAGGETEASSEDQTESTGSSDSSSQSATEVAAALPSGNIAKADQPDVTEQQAENSGVSEVASDAMPALVSITNMSVQKVQDWFSGRTYEAQGESAGTGVIMGENDDELLIVTNNHVVADSDELTVSFIDEQSVSAKVKGTDASNDLAVVAVSLSDIPDDTLKKIRVANVGDSDDVKVGEQVVAIGNALNYGQSVTTGIVSALNRDITVTDGSTQVNYEDLIQTDAAINPGNSGGALLNMSGEVIGINSAKAGENGVEGMGYAIPTSKALPIIEKLMNKTTRSKVDEKDAAYIGITGEEVTSDVQQLYGMPAGIYIANVGDNTPASEAGLTRGMIITKFDDTSVSSMSDLTDLLQYYKGGEKVTITVAQQGEGGKYKESDISLKLGLRSDYVSSTQ</sequence>
<accession>A0A6L5X9I8</accession>
<proteinExistence type="inferred from homology"/>
<keyword evidence="8" id="KW-1185">Reference proteome</keyword>
<dbReference type="Pfam" id="PF13365">
    <property type="entry name" value="Trypsin_2"/>
    <property type="match status" value="1"/>
</dbReference>
<dbReference type="RefSeq" id="WP_154526215.1">
    <property type="nucleotide sequence ID" value="NZ_JAQYJL010000029.1"/>
</dbReference>
<dbReference type="InterPro" id="IPR036034">
    <property type="entry name" value="PDZ_sf"/>
</dbReference>
<name>A0A6L5X9I8_9FIRM</name>
<evidence type="ECO:0000313" key="7">
    <source>
        <dbReference type="EMBL" id="MSS15404.1"/>
    </source>
</evidence>
<evidence type="ECO:0000313" key="8">
    <source>
        <dbReference type="Proteomes" id="UP000481852"/>
    </source>
</evidence>
<dbReference type="InterPro" id="IPR009003">
    <property type="entry name" value="Peptidase_S1_PA"/>
</dbReference>
<dbReference type="Pfam" id="PF13180">
    <property type="entry name" value="PDZ_2"/>
    <property type="match status" value="1"/>
</dbReference>
<dbReference type="InterPro" id="IPR001940">
    <property type="entry name" value="Peptidase_S1C"/>
</dbReference>
<feature type="chain" id="PRO_5039655238" evidence="5">
    <location>
        <begin position="20"/>
        <end position="430"/>
    </location>
</feature>
<reference evidence="7 8" key="1">
    <citation type="submission" date="2019-08" db="EMBL/GenBank/DDBJ databases">
        <title>In-depth cultivation of the pig gut microbiome towards novel bacterial diversity and tailored functional studies.</title>
        <authorList>
            <person name="Wylensek D."/>
            <person name="Hitch T.C.A."/>
            <person name="Clavel T."/>
        </authorList>
    </citation>
    <scope>NUCLEOTIDE SEQUENCE [LARGE SCALE GENOMIC DNA]</scope>
    <source>
        <strain evidence="7 8">Oil+RF-744-WCA-WT-11</strain>
    </source>
</reference>
<dbReference type="CDD" id="cd06779">
    <property type="entry name" value="cpPDZ_Deg_HtrA-like"/>
    <property type="match status" value="1"/>
</dbReference>
<comment type="similarity">
    <text evidence="1">Belongs to the peptidase S1C family.</text>
</comment>
<dbReference type="Proteomes" id="UP000481852">
    <property type="component" value="Unassembled WGS sequence"/>
</dbReference>
<feature type="domain" description="PDZ" evidence="6">
    <location>
        <begin position="325"/>
        <end position="405"/>
    </location>
</feature>
<dbReference type="GO" id="GO:0004252">
    <property type="term" value="F:serine-type endopeptidase activity"/>
    <property type="evidence" value="ECO:0007669"/>
    <property type="project" value="InterPro"/>
</dbReference>
<keyword evidence="2 7" id="KW-0645">Protease</keyword>
<dbReference type="InterPro" id="IPR001478">
    <property type="entry name" value="PDZ"/>
</dbReference>
<dbReference type="InterPro" id="IPR043504">
    <property type="entry name" value="Peptidase_S1_PA_chymotrypsin"/>
</dbReference>
<feature type="signal peptide" evidence="5">
    <location>
        <begin position="1"/>
        <end position="19"/>
    </location>
</feature>
<evidence type="ECO:0000256" key="2">
    <source>
        <dbReference type="ARBA" id="ARBA00022670"/>
    </source>
</evidence>
<gene>
    <name evidence="7" type="ORF">FYJ35_10215</name>
</gene>
<evidence type="ECO:0000259" key="6">
    <source>
        <dbReference type="SMART" id="SM00228"/>
    </source>
</evidence>
<dbReference type="PRINTS" id="PR00834">
    <property type="entry name" value="PROTEASES2C"/>
</dbReference>
<dbReference type="InterPro" id="IPR051201">
    <property type="entry name" value="Chloro_Bact_Ser_Proteases"/>
</dbReference>
<dbReference type="PANTHER" id="PTHR43343:SF3">
    <property type="entry name" value="PROTEASE DO-LIKE 8, CHLOROPLASTIC"/>
    <property type="match status" value="1"/>
</dbReference>
<keyword evidence="5" id="KW-0732">Signal</keyword>
<protein>
    <submittedName>
        <fullName evidence="7">Trypsin-like serine protease</fullName>
    </submittedName>
</protein>
<dbReference type="SUPFAM" id="SSF50156">
    <property type="entry name" value="PDZ domain-like"/>
    <property type="match status" value="1"/>
</dbReference>
<dbReference type="GO" id="GO:0006508">
    <property type="term" value="P:proteolysis"/>
    <property type="evidence" value="ECO:0007669"/>
    <property type="project" value="UniProtKB-KW"/>
</dbReference>
<dbReference type="SUPFAM" id="SSF50494">
    <property type="entry name" value="Trypsin-like serine proteases"/>
    <property type="match status" value="1"/>
</dbReference>
<dbReference type="Gene3D" id="2.30.42.10">
    <property type="match status" value="1"/>
</dbReference>
<organism evidence="7 8">
    <name type="scientific">Porcincola intestinalis</name>
    <dbReference type="NCBI Taxonomy" id="2606632"/>
    <lineage>
        <taxon>Bacteria</taxon>
        <taxon>Bacillati</taxon>
        <taxon>Bacillota</taxon>
        <taxon>Clostridia</taxon>
        <taxon>Lachnospirales</taxon>
        <taxon>Lachnospiraceae</taxon>
        <taxon>Porcincola</taxon>
    </lineage>
</organism>
<comment type="caution">
    <text evidence="7">The sequence shown here is derived from an EMBL/GenBank/DDBJ whole genome shotgun (WGS) entry which is preliminary data.</text>
</comment>
<evidence type="ECO:0000256" key="1">
    <source>
        <dbReference type="ARBA" id="ARBA00010541"/>
    </source>
</evidence>
<dbReference type="AlphaFoldDB" id="A0A6L5X9I8"/>
<feature type="region of interest" description="Disordered" evidence="4">
    <location>
        <begin position="38"/>
        <end position="94"/>
    </location>
</feature>
<dbReference type="Gene3D" id="2.40.10.10">
    <property type="entry name" value="Trypsin-like serine proteases"/>
    <property type="match status" value="2"/>
</dbReference>
<feature type="compositionally biased region" description="Low complexity" evidence="4">
    <location>
        <begin position="50"/>
        <end position="61"/>
    </location>
</feature>
<dbReference type="PANTHER" id="PTHR43343">
    <property type="entry name" value="PEPTIDASE S12"/>
    <property type="match status" value="1"/>
</dbReference>
<dbReference type="EMBL" id="VULZ01000011">
    <property type="protein sequence ID" value="MSS15404.1"/>
    <property type="molecule type" value="Genomic_DNA"/>
</dbReference>
<evidence type="ECO:0000256" key="4">
    <source>
        <dbReference type="SAM" id="MobiDB-lite"/>
    </source>
</evidence>
<keyword evidence="3" id="KW-0378">Hydrolase</keyword>
<feature type="compositionally biased region" description="Polar residues" evidence="4">
    <location>
        <begin position="82"/>
        <end position="92"/>
    </location>
</feature>
<dbReference type="SMART" id="SM00228">
    <property type="entry name" value="PDZ"/>
    <property type="match status" value="1"/>
</dbReference>
<evidence type="ECO:0000256" key="5">
    <source>
        <dbReference type="SAM" id="SignalP"/>
    </source>
</evidence>
<evidence type="ECO:0000256" key="3">
    <source>
        <dbReference type="ARBA" id="ARBA00022801"/>
    </source>
</evidence>